<evidence type="ECO:0000256" key="2">
    <source>
        <dbReference type="ARBA" id="ARBA00004811"/>
    </source>
</evidence>
<feature type="binding site" evidence="23">
    <location>
        <position position="267"/>
    </location>
    <ligand>
        <name>7-phospho-2-dehydro-3-deoxy-D-arabino-heptonate</name>
        <dbReference type="ChEBI" id="CHEBI:58394"/>
    </ligand>
</feature>
<dbReference type="GO" id="GO:0005524">
    <property type="term" value="F:ATP binding"/>
    <property type="evidence" value="ECO:0007669"/>
    <property type="project" value="UniProtKB-UniRule"/>
</dbReference>
<dbReference type="Pfam" id="PF01761">
    <property type="entry name" value="DHQ_synthase"/>
    <property type="match status" value="1"/>
</dbReference>
<comment type="similarity">
    <text evidence="5">In the N-terminal section; belongs to the shikimate kinase family.</text>
</comment>
<comment type="pathway">
    <text evidence="23 24">Metabolic intermediate biosynthesis; chorismate biosynthesis; chorismate from D-erythrose 4-phosphate and phosphoenolpyruvate: step 2/7.</text>
</comment>
<keyword evidence="16 23" id="KW-0560">Oxidoreductase</keyword>
<keyword evidence="32" id="KW-1185">Reference proteome</keyword>
<dbReference type="GO" id="GO:0009423">
    <property type="term" value="P:chorismate biosynthetic process"/>
    <property type="evidence" value="ECO:0007669"/>
    <property type="project" value="UniProtKB-UniRule"/>
</dbReference>
<dbReference type="PROSITE" id="PS01028">
    <property type="entry name" value="DEHYDROQUINASE_I"/>
    <property type="match status" value="1"/>
</dbReference>
<keyword evidence="14 23" id="KW-0067">ATP-binding</keyword>
<feature type="binding site" evidence="23">
    <location>
        <position position="115"/>
    </location>
    <ligand>
        <name>NAD(+)</name>
        <dbReference type="ChEBI" id="CHEBI:57540"/>
    </ligand>
</feature>
<feature type="binding site" evidence="23">
    <location>
        <position position="148"/>
    </location>
    <ligand>
        <name>7-phospho-2-dehydro-3-deoxy-D-arabino-heptonate</name>
        <dbReference type="ChEBI" id="CHEBI:58394"/>
    </ligand>
</feature>
<feature type="domain" description="Quinate/shikimate 5-dehydrogenase/glutamyl-tRNA reductase" evidence="26">
    <location>
        <begin position="1407"/>
        <end position="1483"/>
    </location>
</feature>
<comment type="catalytic activity">
    <reaction evidence="23 24">
        <text>7-phospho-2-dehydro-3-deoxy-D-arabino-heptonate = 3-dehydroquinate + phosphate</text>
        <dbReference type="Rhea" id="RHEA:21968"/>
        <dbReference type="ChEBI" id="CHEBI:32364"/>
        <dbReference type="ChEBI" id="CHEBI:43474"/>
        <dbReference type="ChEBI" id="CHEBI:58394"/>
        <dbReference type="EC" id="4.2.3.4"/>
    </reaction>
</comment>
<dbReference type="InterPro" id="IPR000623">
    <property type="entry name" value="Shikimate_kinase/TSH1"/>
</dbReference>
<keyword evidence="18 23" id="KW-0456">Lyase</keyword>
<evidence type="ECO:0000256" key="1">
    <source>
        <dbReference type="ARBA" id="ARBA00004496"/>
    </source>
</evidence>
<evidence type="ECO:0000259" key="27">
    <source>
        <dbReference type="Pfam" id="PF01761"/>
    </source>
</evidence>
<evidence type="ECO:0000256" key="11">
    <source>
        <dbReference type="ARBA" id="ARBA00022741"/>
    </source>
</evidence>
<evidence type="ECO:0000256" key="18">
    <source>
        <dbReference type="ARBA" id="ARBA00023239"/>
    </source>
</evidence>
<keyword evidence="7 23" id="KW-0963">Cytoplasm</keyword>
<evidence type="ECO:0000259" key="28">
    <source>
        <dbReference type="Pfam" id="PF08501"/>
    </source>
</evidence>
<evidence type="ECO:0000256" key="24">
    <source>
        <dbReference type="PIRNR" id="PIRNR000514"/>
    </source>
</evidence>
<feature type="active site" description="Proton acceptor; for 3-dehydroquinate synthase activity" evidence="23">
    <location>
        <position position="271"/>
    </location>
</feature>
<dbReference type="InterPro" id="IPR031322">
    <property type="entry name" value="Shikimate/glucono_kinase"/>
</dbReference>
<dbReference type="InterPro" id="IPR013785">
    <property type="entry name" value="Aldolase_TIM"/>
</dbReference>
<dbReference type="RefSeq" id="XP_003668532.1">
    <property type="nucleotide sequence ID" value="XM_003668484.1"/>
</dbReference>
<evidence type="ECO:0000256" key="3">
    <source>
        <dbReference type="ARBA" id="ARBA00004842"/>
    </source>
</evidence>
<accession>G0W678</accession>
<evidence type="ECO:0000259" key="29">
    <source>
        <dbReference type="Pfam" id="PF18317"/>
    </source>
</evidence>
<dbReference type="SUPFAM" id="SSF52540">
    <property type="entry name" value="P-loop containing nucleoside triphosphate hydrolases"/>
    <property type="match status" value="1"/>
</dbReference>
<evidence type="ECO:0000256" key="15">
    <source>
        <dbReference type="ARBA" id="ARBA00022857"/>
    </source>
</evidence>
<dbReference type="InterPro" id="IPR056179">
    <property type="entry name" value="DHQS_C"/>
</dbReference>
<comment type="similarity">
    <text evidence="23">In the N-terminal section; belongs to the sugar phosphate cyclases superfamily. Dehydroquinate synthase family.</text>
</comment>
<keyword evidence="13 23" id="KW-0862">Zinc</keyword>
<dbReference type="GO" id="GO:0003856">
    <property type="term" value="F:3-dehydroquinate synthase activity"/>
    <property type="evidence" value="ECO:0007669"/>
    <property type="project" value="UniProtKB-UniRule"/>
</dbReference>
<dbReference type="GO" id="GO:0008652">
    <property type="term" value="P:amino acid biosynthetic process"/>
    <property type="evidence" value="ECO:0007669"/>
    <property type="project" value="UniProtKB-KW"/>
</dbReference>
<keyword evidence="9 23" id="KW-0808">Transferase</keyword>
<dbReference type="FunFam" id="3.20.20.70:FF:000135">
    <property type="entry name" value="Pentafunctional AROM polypeptide"/>
    <property type="match status" value="1"/>
</dbReference>
<dbReference type="EC" id="4.2.1.10" evidence="23"/>
<dbReference type="InterPro" id="IPR030960">
    <property type="entry name" value="DHQS/DOIS_N"/>
</dbReference>
<evidence type="ECO:0000256" key="10">
    <source>
        <dbReference type="ARBA" id="ARBA00022723"/>
    </source>
</evidence>
<comment type="caution">
    <text evidence="23">Lacks conserved residue(s) required for the propagation of feature annotation.</text>
</comment>
<keyword evidence="15 23" id="KW-0521">NADP</keyword>
<dbReference type="CDD" id="cd01065">
    <property type="entry name" value="NAD_bind_Shikimate_DH"/>
    <property type="match status" value="1"/>
</dbReference>
<evidence type="ECO:0000256" key="16">
    <source>
        <dbReference type="ARBA" id="ARBA00023002"/>
    </source>
</evidence>
<comment type="catalytic activity">
    <reaction evidence="23 24">
        <text>shikimate + NADP(+) = 3-dehydroshikimate + NADPH + H(+)</text>
        <dbReference type="Rhea" id="RHEA:17737"/>
        <dbReference type="ChEBI" id="CHEBI:15378"/>
        <dbReference type="ChEBI" id="CHEBI:16630"/>
        <dbReference type="ChEBI" id="CHEBI:36208"/>
        <dbReference type="ChEBI" id="CHEBI:57783"/>
        <dbReference type="ChEBI" id="CHEBI:58349"/>
        <dbReference type="EC" id="1.1.1.25"/>
    </reaction>
</comment>
<dbReference type="EC" id="2.5.1.19" evidence="23"/>
<dbReference type="HOGENOM" id="CLU_001201_1_2_1"/>
<feature type="active site" description="Proton acceptor; for 3-dehydroquinate synthase activity" evidence="23">
    <location>
        <position position="256"/>
    </location>
</feature>
<dbReference type="HAMAP" id="MF_03143">
    <property type="entry name" value="Pentafunct_AroM"/>
    <property type="match status" value="1"/>
</dbReference>
<dbReference type="PROSITE" id="PS00104">
    <property type="entry name" value="EPSP_SYNTHASE_1"/>
    <property type="match status" value="1"/>
</dbReference>
<dbReference type="InterPro" id="IPR001986">
    <property type="entry name" value="Enolpyruvate_Tfrase_dom"/>
</dbReference>
<name>G0W678_NAUDC</name>
<comment type="similarity">
    <text evidence="6">Belongs to the EPSP synthase family.</text>
</comment>
<feature type="binding site" evidence="23">
    <location>
        <position position="142"/>
    </location>
    <ligand>
        <name>7-phospho-2-dehydro-3-deoxy-D-arabino-heptonate</name>
        <dbReference type="ChEBI" id="CHEBI:58394"/>
    </ligand>
</feature>
<dbReference type="GO" id="GO:0004764">
    <property type="term" value="F:shikimate 3-dehydrogenase (NADP+) activity"/>
    <property type="evidence" value="ECO:0007669"/>
    <property type="project" value="UniProtKB-UniRule"/>
</dbReference>
<dbReference type="PANTHER" id="PTHR21090:SF5">
    <property type="entry name" value="PENTAFUNCTIONAL AROM POLYPEPTIDE"/>
    <property type="match status" value="1"/>
</dbReference>
<feature type="domain" description="SDH C-terminal" evidence="29">
    <location>
        <begin position="1540"/>
        <end position="1569"/>
    </location>
</feature>
<dbReference type="Gene3D" id="3.20.20.70">
    <property type="entry name" value="Aldolase class I"/>
    <property type="match status" value="1"/>
</dbReference>
<dbReference type="HAMAP" id="MF_00109">
    <property type="entry name" value="Shikimate_kinase"/>
    <property type="match status" value="1"/>
</dbReference>
<dbReference type="GO" id="GO:0046872">
    <property type="term" value="F:metal ion binding"/>
    <property type="evidence" value="ECO:0007669"/>
    <property type="project" value="UniProtKB-UniRule"/>
</dbReference>
<feature type="domain" description="3-dehydroquinate synthase C-terminal" evidence="30">
    <location>
        <begin position="187"/>
        <end position="353"/>
    </location>
</feature>
<comment type="subunit">
    <text evidence="23 24">Homodimer.</text>
</comment>
<dbReference type="InterPro" id="IPR010110">
    <property type="entry name" value="Shikimate_DH_AroM-type"/>
</dbReference>
<evidence type="ECO:0000256" key="20">
    <source>
        <dbReference type="ARBA" id="ARBA00044633"/>
    </source>
</evidence>
<feature type="binding site" evidence="23">
    <location>
        <begin position="135"/>
        <end position="136"/>
    </location>
    <ligand>
        <name>NAD(+)</name>
        <dbReference type="ChEBI" id="CHEBI:57540"/>
    </ligand>
</feature>
<dbReference type="FunFam" id="3.40.50.1970:FF:000007">
    <property type="entry name" value="Pentafunctional AROM polypeptide"/>
    <property type="match status" value="1"/>
</dbReference>
<dbReference type="PANTHER" id="PTHR21090">
    <property type="entry name" value="AROM/DEHYDROQUINATE SYNTHASE"/>
    <property type="match status" value="1"/>
</dbReference>
<dbReference type="Pfam" id="PF24621">
    <property type="entry name" value="DHQS_C"/>
    <property type="match status" value="1"/>
</dbReference>
<dbReference type="InterPro" id="IPR046346">
    <property type="entry name" value="Aminoacid_DH-like_N_sf"/>
</dbReference>
<comment type="function">
    <text evidence="22 23 24">The AROM polypeptide catalyzes 5 consecutive enzymatic reactions in prechorismate polyaromatic amino acid biosynthesis.</text>
</comment>
<dbReference type="InterPro" id="IPR027417">
    <property type="entry name" value="P-loop_NTPase"/>
</dbReference>
<dbReference type="NCBIfam" id="TIGR01357">
    <property type="entry name" value="aroB"/>
    <property type="match status" value="1"/>
</dbReference>
<dbReference type="InterPro" id="IPR016037">
    <property type="entry name" value="DHQ_synth_AroB"/>
</dbReference>
<sequence>MVAPLVKVPILGKETIHVGYKIHSHIVETIYKHCSSSTYVIINDTNLSKVSYYKSLLNEFQSSLPQESRILTYEVSPGEANKSRETKASIEDYLLKQGCTRDTVIIAIGGGVIGDMIGFVAATFMRGVRFIQIPTSLLAMVDSSIGGKTAVDTPLGKNFIGAFWQPEFVLVDIMWLSSLPRREFINGMAEVIKTAAIWNAEEFTRLEDNAIKFLEVVNNGDSDESTAIETILNHVYKLVLESIKVKAEVVSSDERESGLRNLLNFGHSIGHAYEAILTPQALHGECVSIGMIKEAELSRYLGILSPTQVARLSKILSAYGLPIAPEEKWFKDLTLNKETPLNVLLDKMSIDKKNAGSKKKVVLLEAIGKCYGTSAHFVTDEDLRFILTDETLVYPFTVNETNTNEKFITPPGSKSISNRALILAALGKGQCKIRNLLHSDDTKYMLSAIQDLNAATITSEDNGETIVIEGHGGEALSACPNELYLGNAGTASRFLTSVAALVNSTPTKDHVILTGNARMQQRPIGPLVDSLRINGIKIDYVKSEGCLPIKVDTSSVFQGGRIELAATVSSQYVSSILMCAPYAQEPVTLSLVGGKPISILYVDMTIKMMEKFGVNVIKSKTEPYTYHISKGTYVNPKEYVIESDASSATYPLAFAAMTGTTVTVSNIGYESLQGDAKFAPLVLGPMGCTVKQTATSTTVTGPKVGSLKPLKHVDMEPMTDAFLTACVVAAIAHDDGDSKSENITTIEGIANQRVKECNRILAMATELEKFGVRTKELPDGIQVYGLNSLKDLQCPAAQGIHSYDDHRVAMSFSLLAGMVSTAPNGVRIQERHCTAKTWPGWWDVLHTKLGAKLDGCEPTKGSTITNNSNNVRKSVVIIGMRAAGKTTISKWCATTLGYKWVDLDDLFEEQYADGSIKDFVAKFGWEKFRSEETRIFKEVIEQYGDKGYVFSTGGGIVENAESRVHLKKFVSQGGIVMHLHRDIEETIVFLKSDPTRPAFVEEIREVWERREKWYKDCSNYTFFAPHCSTEVEFQNLRRAFGKFILFISGLKQTVIPTKRSAFVCLTFEDLAEHDTKLTPITYGCDAVEVRVDHLANYDPDYVNRQLSILRTSTDSLPIIFTIRTKKQGGNFPDEEYEAIEELYKTALKSGVEYIDLELTLPTSIQYNVLNNKRFTKIIGSHHDFAAAYPWGDAEWENRYIQALALDVDIIKFVGTATKFEDNLVLEKFRDAHKEKPLIAINMTECGKISRVLNTVLTPITSHLLPSASAPGQLTLKQINEIYTSMGGLSSKEFFVVGTPIGHSRSPILHNTGYELLGLPYNFDKYETDSAEVISKELLEGKPNLGGLAVTIPLKLDIIKYMSELTDAAKAIGAVNTVIPLGNKTFRGDNTDWLGIKNSLVSNGVPESVKGTAGLIIGAGGTSRAAVFALHKMGCSKIFMINRTTPKLEELKESFPTEFNIVVVNSIEQAEQAKEPVGIAVSCVPADKPLDPTLLSKLERFLTKGLNAGFPPTLLDAAYKPAVTPIMRLAKDKYEWQVVPGAQMLVHQGVAQFEKWTGFKAPYKAIFQAVTTD</sequence>
<dbReference type="Gene3D" id="3.40.50.720">
    <property type="entry name" value="NAD(P)-binding Rossmann-like Domain"/>
    <property type="match status" value="1"/>
</dbReference>
<feature type="domain" description="Shikimate dehydrogenase substrate binding N-terminal" evidence="28">
    <location>
        <begin position="1295"/>
        <end position="1377"/>
    </location>
</feature>
<dbReference type="InterPro" id="IPR006264">
    <property type="entry name" value="EPSP_synthase"/>
</dbReference>
<keyword evidence="12 23" id="KW-0418">Kinase</keyword>
<dbReference type="EC" id="2.7.1.71" evidence="23"/>
<comment type="similarity">
    <text evidence="23 24">In the 2nd section; belongs to the EPSP synthase family.</text>
</comment>
<dbReference type="PRINTS" id="PR01100">
    <property type="entry name" value="SHIKIMTKNASE"/>
</dbReference>
<evidence type="ECO:0000256" key="4">
    <source>
        <dbReference type="ARBA" id="ARBA00006477"/>
    </source>
</evidence>
<feature type="binding site" evidence="23">
    <location>
        <position position="246"/>
    </location>
    <ligand>
        <name>7-phospho-2-dehydro-3-deoxy-D-arabino-heptonate</name>
        <dbReference type="ChEBI" id="CHEBI:58394"/>
    </ligand>
</feature>
<dbReference type="Pfam" id="PF08501">
    <property type="entry name" value="Shikimate_dh_N"/>
    <property type="match status" value="1"/>
</dbReference>
<dbReference type="SUPFAM" id="SSF56796">
    <property type="entry name" value="Dehydroquinate synthase-like"/>
    <property type="match status" value="1"/>
</dbReference>
<dbReference type="Gene3D" id="3.40.50.1970">
    <property type="match status" value="1"/>
</dbReference>
<dbReference type="SUPFAM" id="SSF51735">
    <property type="entry name" value="NAD(P)-binding Rossmann-fold domains"/>
    <property type="match status" value="1"/>
</dbReference>
<dbReference type="InterPro" id="IPR001381">
    <property type="entry name" value="DHquinase_I"/>
</dbReference>
<evidence type="ECO:0000256" key="22">
    <source>
        <dbReference type="ARBA" id="ARBA00054455"/>
    </source>
</evidence>
<dbReference type="PROSITE" id="PS00885">
    <property type="entry name" value="EPSP_SYNTHASE_2"/>
    <property type="match status" value="1"/>
</dbReference>
<evidence type="ECO:0000313" key="32">
    <source>
        <dbReference type="Proteomes" id="UP000000689"/>
    </source>
</evidence>
<evidence type="ECO:0000256" key="5">
    <source>
        <dbReference type="ARBA" id="ARBA00009349"/>
    </source>
</evidence>
<dbReference type="InterPro" id="IPR041121">
    <property type="entry name" value="SDH_C"/>
</dbReference>
<dbReference type="Proteomes" id="UP000000689">
    <property type="component" value="Chromosome 2"/>
</dbReference>
<evidence type="ECO:0000256" key="21">
    <source>
        <dbReference type="ARBA" id="ARBA00048567"/>
    </source>
</evidence>
<feature type="active site" description="Schiff-base intermediate with substrate; for 3-dehydroquinate dehydratase activity" evidence="23">
    <location>
        <position position="1211"/>
    </location>
</feature>
<evidence type="ECO:0000256" key="19">
    <source>
        <dbReference type="ARBA" id="ARBA00023268"/>
    </source>
</evidence>
<dbReference type="FunFam" id="1.20.1090.10:FF:000007">
    <property type="entry name" value="Pentafunctional AROM polypeptide"/>
    <property type="match status" value="1"/>
</dbReference>
<feature type="binding site" evidence="23">
    <location>
        <begin position="190"/>
        <end position="193"/>
    </location>
    <ligand>
        <name>7-phospho-2-dehydro-3-deoxy-D-arabino-heptonate</name>
        <dbReference type="ChEBI" id="CHEBI:58394"/>
    </ligand>
</feature>
<evidence type="ECO:0000256" key="17">
    <source>
        <dbReference type="ARBA" id="ARBA00023141"/>
    </source>
</evidence>
<feature type="domain" description="3-dehydroquinate synthase N-terminal" evidence="27">
    <location>
        <begin position="73"/>
        <end position="185"/>
    </location>
</feature>
<feature type="binding site" evidence="23">
    <location>
        <position position="157"/>
    </location>
    <ligand>
        <name>NAD(+)</name>
        <dbReference type="ChEBI" id="CHEBI:57540"/>
    </ligand>
</feature>
<dbReference type="KEGG" id="ndi:NDAI_0B02540"/>
<dbReference type="GO" id="GO:0004765">
    <property type="term" value="F:shikimate kinase activity"/>
    <property type="evidence" value="ECO:0007669"/>
    <property type="project" value="UniProtKB-UniRule"/>
</dbReference>
<dbReference type="SUPFAM" id="SSF55205">
    <property type="entry name" value="EPT/RTPC-like"/>
    <property type="match status" value="1"/>
</dbReference>
<keyword evidence="11 23" id="KW-0547">Nucleotide-binding</keyword>
<dbReference type="FunFam" id="3.40.50.300:FF:001256">
    <property type="entry name" value="Pentafunctional AROM polypeptide"/>
    <property type="match status" value="1"/>
</dbReference>
<dbReference type="GO" id="GO:0003855">
    <property type="term" value="F:3-dehydroquinate dehydratase activity"/>
    <property type="evidence" value="ECO:0007669"/>
    <property type="project" value="UniProtKB-UniRule"/>
</dbReference>
<dbReference type="EC" id="4.2.3.4" evidence="23"/>
<dbReference type="UniPathway" id="UPA00053">
    <property type="reaction ID" value="UER00085"/>
</dbReference>
<comment type="catalytic activity">
    <reaction evidence="20">
        <text>3-phosphoshikimate + phosphoenolpyruvate = 5-O-(1-carboxyvinyl)-3-phosphoshikimate + phosphate</text>
        <dbReference type="Rhea" id="RHEA:21256"/>
        <dbReference type="ChEBI" id="CHEBI:43474"/>
        <dbReference type="ChEBI" id="CHEBI:57701"/>
        <dbReference type="ChEBI" id="CHEBI:58702"/>
        <dbReference type="ChEBI" id="CHEBI:145989"/>
        <dbReference type="EC" id="2.5.1.19"/>
    </reaction>
    <physiologicalReaction direction="left-to-right" evidence="20">
        <dbReference type="Rhea" id="RHEA:21257"/>
    </physiologicalReaction>
</comment>
<keyword evidence="17 23" id="KW-0057">Aromatic amino acid biosynthesis</keyword>
<dbReference type="PROSITE" id="PS01128">
    <property type="entry name" value="SHIKIMATE_KINASE"/>
    <property type="match status" value="1"/>
</dbReference>
<dbReference type="OMA" id="SWANMSW"/>
<comment type="pathway">
    <text evidence="23 24">Metabolic intermediate biosynthesis; chorismate biosynthesis; chorismate from D-erythrose 4-phosphate and phosphoenolpyruvate: step 3/7.</text>
</comment>
<dbReference type="Gene3D" id="3.65.10.10">
    <property type="entry name" value="Enolpyruvate transferase domain"/>
    <property type="match status" value="2"/>
</dbReference>
<feature type="binding site" evidence="23">
    <location>
        <begin position="175"/>
        <end position="178"/>
    </location>
    <ligand>
        <name>NAD(+)</name>
        <dbReference type="ChEBI" id="CHEBI:57540"/>
    </ligand>
</feature>
<feature type="active site" description="For EPSP synthase activity" evidence="23">
    <location>
        <position position="833"/>
    </location>
</feature>
<keyword evidence="8 23" id="KW-0028">Amino-acid biosynthesis</keyword>
<dbReference type="SUPFAM" id="SSF51569">
    <property type="entry name" value="Aldolase"/>
    <property type="match status" value="1"/>
</dbReference>
<feature type="binding site" evidence="23">
    <location>
        <position position="158"/>
    </location>
    <ligand>
        <name>7-phospho-2-dehydro-3-deoxy-D-arabino-heptonate</name>
        <dbReference type="ChEBI" id="CHEBI:58394"/>
    </ligand>
</feature>
<feature type="binding site" evidence="23">
    <location>
        <position position="283"/>
    </location>
    <ligand>
        <name>Zn(2+)</name>
        <dbReference type="ChEBI" id="CHEBI:29105"/>
        <note>catalytic</note>
    </ligand>
</feature>
<comment type="similarity">
    <text evidence="23 24">In the 4th section; belongs to the type-I 3-dehydroquinase family.</text>
</comment>
<dbReference type="InterPro" id="IPR008289">
    <property type="entry name" value="Pentafunct_AroM"/>
</dbReference>
<dbReference type="PIRSF" id="PIRSF000514">
    <property type="entry name" value="Pentafunct_AroM"/>
    <property type="match status" value="1"/>
</dbReference>
<feature type="binding site" evidence="23">
    <location>
        <position position="126"/>
    </location>
    <ligand>
        <name>7-phospho-2-dehydro-3-deoxy-D-arabino-heptonate</name>
        <dbReference type="ChEBI" id="CHEBI:58394"/>
    </ligand>
</feature>
<dbReference type="OrthoDB" id="197068at2759"/>
<feature type="binding site" evidence="23">
    <location>
        <position position="352"/>
    </location>
    <ligand>
        <name>7-phospho-2-dehydro-3-deoxy-D-arabino-heptonate</name>
        <dbReference type="ChEBI" id="CHEBI:58394"/>
    </ligand>
</feature>
<feature type="binding site" evidence="23">
    <location>
        <position position="186"/>
    </location>
    <ligand>
        <name>NAD(+)</name>
        <dbReference type="ChEBI" id="CHEBI:57540"/>
    </ligand>
</feature>
<dbReference type="GO" id="GO:0009073">
    <property type="term" value="P:aromatic amino acid family biosynthetic process"/>
    <property type="evidence" value="ECO:0007669"/>
    <property type="project" value="UniProtKB-UniRule"/>
</dbReference>
<dbReference type="CDD" id="cd00464">
    <property type="entry name" value="SK"/>
    <property type="match status" value="1"/>
</dbReference>
<dbReference type="EC" id="1.1.1.25" evidence="23"/>
<dbReference type="FunFam" id="3.65.10.10:FF:000007">
    <property type="entry name" value="Pentafunctional AROM polypeptide"/>
    <property type="match status" value="1"/>
</dbReference>
<feature type="binding site" evidence="23">
    <location>
        <begin position="260"/>
        <end position="264"/>
    </location>
    <ligand>
        <name>7-phospho-2-dehydro-3-deoxy-D-arabino-heptonate</name>
        <dbReference type="ChEBI" id="CHEBI:58394"/>
    </ligand>
</feature>
<dbReference type="InterPro" id="IPR023193">
    <property type="entry name" value="EPSP_synthase_CS"/>
</dbReference>
<feature type="domain" description="Enolpyruvate transferase" evidence="25">
    <location>
        <begin position="405"/>
        <end position="845"/>
    </location>
</feature>
<evidence type="ECO:0000256" key="6">
    <source>
        <dbReference type="ARBA" id="ARBA00009948"/>
    </source>
</evidence>
<evidence type="ECO:0000256" key="23">
    <source>
        <dbReference type="HAMAP-Rule" id="MF_03143"/>
    </source>
</evidence>
<protein>
    <recommendedName>
        <fullName evidence="23">Pentafunctional AROM polypeptide</fullName>
    </recommendedName>
    <domain>
        <recommendedName>
            <fullName evidence="23">3-dehydroquinate synthase</fullName>
            <shortName evidence="23">DHQS</shortName>
            <ecNumber evidence="23">4.2.3.4</ecNumber>
        </recommendedName>
    </domain>
    <domain>
        <recommendedName>
            <fullName evidence="23">3-phosphoshikimate 1-carboxyvinyltransferase</fullName>
            <ecNumber evidence="23">2.5.1.19</ecNumber>
        </recommendedName>
        <alternativeName>
            <fullName evidence="23">5-enolpyruvylshikimate-3-phosphate synthase</fullName>
            <shortName evidence="23">EPSP synthase</shortName>
            <shortName evidence="23">EPSPS</shortName>
        </alternativeName>
    </domain>
    <domain>
        <recommendedName>
            <fullName evidence="23">Shikimate kinase</fullName>
            <shortName evidence="23">SK</shortName>
            <ecNumber evidence="23">2.7.1.71</ecNumber>
        </recommendedName>
    </domain>
    <domain>
        <recommendedName>
            <fullName evidence="23">3-dehydroquinate dehydratase</fullName>
            <shortName evidence="23">3-dehydroquinase</shortName>
            <ecNumber evidence="23">4.2.1.10</ecNumber>
        </recommendedName>
    </domain>
    <domain>
        <recommendedName>
            <fullName evidence="23">Shikimate dehydrogenase</fullName>
            <ecNumber evidence="23">1.1.1.25</ecNumber>
        </recommendedName>
    </domain>
</protein>
<evidence type="ECO:0000313" key="31">
    <source>
        <dbReference type="EMBL" id="CCD23289.1"/>
    </source>
</evidence>
<comment type="similarity">
    <text evidence="23 24">In the 3rd section; belongs to the shikimate kinase family.</text>
</comment>
<dbReference type="Pfam" id="PF18317">
    <property type="entry name" value="SDH_C"/>
    <property type="match status" value="1"/>
</dbReference>
<keyword evidence="10 23" id="KW-0479">Metal-binding</keyword>
<dbReference type="NCBIfam" id="TIGR01356">
    <property type="entry name" value="aroA"/>
    <property type="match status" value="1"/>
</dbReference>
<feature type="binding site" evidence="23">
    <location>
        <begin position="110"/>
        <end position="112"/>
    </location>
    <ligand>
        <name>NAD(+)</name>
        <dbReference type="ChEBI" id="CHEBI:57540"/>
    </ligand>
</feature>
<dbReference type="Pfam" id="PF01487">
    <property type="entry name" value="DHquinase_I"/>
    <property type="match status" value="1"/>
</dbReference>
<comment type="cofactor">
    <cofactor evidence="23 24">
        <name>Zn(2+)</name>
        <dbReference type="ChEBI" id="CHEBI:29105"/>
    </cofactor>
    <text evidence="23 24">Binds 2 Zn(2+) ions per subunit.</text>
</comment>
<dbReference type="NCBIfam" id="TIGR01809">
    <property type="entry name" value="Shik-DH-AROM"/>
    <property type="match status" value="1"/>
</dbReference>
<feature type="binding site" evidence="23">
    <location>
        <begin position="879"/>
        <end position="886"/>
    </location>
    <ligand>
        <name>ATP</name>
        <dbReference type="ChEBI" id="CHEBI:30616"/>
    </ligand>
</feature>
<dbReference type="Pfam" id="PF00275">
    <property type="entry name" value="EPSP_synthase"/>
    <property type="match status" value="1"/>
</dbReference>
<feature type="region of interest" description="Shikimate dehydrogenase" evidence="23">
    <location>
        <begin position="1290"/>
        <end position="1572"/>
    </location>
</feature>
<evidence type="ECO:0000256" key="7">
    <source>
        <dbReference type="ARBA" id="ARBA00022490"/>
    </source>
</evidence>
<feature type="region of interest" description="3-dehydroquinate synthase" evidence="23">
    <location>
        <begin position="1"/>
        <end position="380"/>
    </location>
</feature>
<dbReference type="InterPro" id="IPR013708">
    <property type="entry name" value="Shikimate_DH-bd_N"/>
</dbReference>
<evidence type="ECO:0000256" key="13">
    <source>
        <dbReference type="ARBA" id="ARBA00022833"/>
    </source>
</evidence>
<comment type="pathway">
    <text evidence="3 23 24">Metabolic intermediate biosynthesis; chorismate biosynthesis; chorismate from D-erythrose 4-phosphate and phosphoenolpyruvate: step 5/7.</text>
</comment>
<feature type="binding site" evidence="23">
    <location>
        <position position="267"/>
    </location>
    <ligand>
        <name>Zn(2+)</name>
        <dbReference type="ChEBI" id="CHEBI:29105"/>
        <note>catalytic</note>
    </ligand>
</feature>
<dbReference type="Pfam" id="PF01202">
    <property type="entry name" value="SKI"/>
    <property type="match status" value="1"/>
</dbReference>
<keyword evidence="19 23" id="KW-0511">Multifunctional enzyme</keyword>
<evidence type="ECO:0000256" key="8">
    <source>
        <dbReference type="ARBA" id="ARBA00022605"/>
    </source>
</evidence>
<dbReference type="GeneID" id="11498246"/>
<evidence type="ECO:0000259" key="30">
    <source>
        <dbReference type="Pfam" id="PF24621"/>
    </source>
</evidence>
<dbReference type="InterPro" id="IPR006151">
    <property type="entry name" value="Shikm_DH/Glu-tRNA_Rdtase"/>
</dbReference>
<dbReference type="InterPro" id="IPR013792">
    <property type="entry name" value="RNA3'P_cycl/enolpyr_Trfase_a/b"/>
</dbReference>
<comment type="catalytic activity">
    <reaction evidence="21 23 24">
        <text>shikimate + ATP = 3-phosphoshikimate + ADP + H(+)</text>
        <dbReference type="Rhea" id="RHEA:13121"/>
        <dbReference type="ChEBI" id="CHEBI:15378"/>
        <dbReference type="ChEBI" id="CHEBI:30616"/>
        <dbReference type="ChEBI" id="CHEBI:36208"/>
        <dbReference type="ChEBI" id="CHEBI:145989"/>
        <dbReference type="ChEBI" id="CHEBI:456216"/>
        <dbReference type="EC" id="2.7.1.71"/>
    </reaction>
</comment>
<dbReference type="Gene3D" id="1.20.1090.10">
    <property type="entry name" value="Dehydroquinate synthase-like - alpha domain"/>
    <property type="match status" value="1"/>
</dbReference>
<feature type="binding site" evidence="23">
    <location>
        <position position="283"/>
    </location>
    <ligand>
        <name>7-phospho-2-dehydro-3-deoxy-D-arabino-heptonate</name>
        <dbReference type="ChEBI" id="CHEBI:58394"/>
    </ligand>
</feature>
<feature type="binding site" evidence="23">
    <location>
        <begin position="44"/>
        <end position="46"/>
    </location>
    <ligand>
        <name>NAD(+)</name>
        <dbReference type="ChEBI" id="CHEBI:57540"/>
    </ligand>
</feature>
<dbReference type="GO" id="GO:0005737">
    <property type="term" value="C:cytoplasm"/>
    <property type="evidence" value="ECO:0007669"/>
    <property type="project" value="UniProtKB-SubCell"/>
</dbReference>
<dbReference type="InterPro" id="IPR036291">
    <property type="entry name" value="NAD(P)-bd_dom_sf"/>
</dbReference>
<comment type="catalytic activity">
    <reaction evidence="23 24">
        <text>3-dehydroquinate = 3-dehydroshikimate + H2O</text>
        <dbReference type="Rhea" id="RHEA:21096"/>
        <dbReference type="ChEBI" id="CHEBI:15377"/>
        <dbReference type="ChEBI" id="CHEBI:16630"/>
        <dbReference type="ChEBI" id="CHEBI:32364"/>
        <dbReference type="EC" id="4.2.1.10"/>
    </reaction>
</comment>
<evidence type="ECO:0000256" key="14">
    <source>
        <dbReference type="ARBA" id="ARBA00022840"/>
    </source>
</evidence>
<dbReference type="Pfam" id="PF01488">
    <property type="entry name" value="Shikimate_DH"/>
    <property type="match status" value="1"/>
</dbReference>
<dbReference type="eggNOG" id="KOG0692">
    <property type="taxonomic scope" value="Eukaryota"/>
</dbReference>
<proteinExistence type="inferred from homology"/>
<comment type="similarity">
    <text evidence="4">In the 2nd section; belongs to the type-I 3-dehydroquinase family.</text>
</comment>
<dbReference type="EMBL" id="HE580268">
    <property type="protein sequence ID" value="CCD23289.1"/>
    <property type="molecule type" value="Genomic_DNA"/>
</dbReference>
<evidence type="ECO:0000256" key="9">
    <source>
        <dbReference type="ARBA" id="ARBA00022679"/>
    </source>
</evidence>
<comment type="similarity">
    <text evidence="24">In the N-terminal section; belongs to the dehydroquinate synthase family.</text>
</comment>
<dbReference type="CDD" id="cd00502">
    <property type="entry name" value="DHQase_I"/>
    <property type="match status" value="1"/>
</dbReference>
<dbReference type="InterPro" id="IPR018508">
    <property type="entry name" value="3-dehydroquinate_DH_AS"/>
</dbReference>
<evidence type="ECO:0000259" key="26">
    <source>
        <dbReference type="Pfam" id="PF01488"/>
    </source>
</evidence>
<gene>
    <name evidence="31" type="primary">NDAI0B02540</name>
    <name evidence="23" type="synonym">ARO1</name>
    <name evidence="31" type="ordered locus">NDAI_0B02540</name>
</gene>
<dbReference type="InterPro" id="IPR036968">
    <property type="entry name" value="Enolpyruvate_Tfrase_sf"/>
</dbReference>
<comment type="pathway">
    <text evidence="23 24">Metabolic intermediate biosynthesis; chorismate biosynthesis; chorismate from D-erythrose 4-phosphate and phosphoenolpyruvate: step 4/7.</text>
</comment>
<dbReference type="Gene3D" id="3.40.50.10860">
    <property type="entry name" value="Leucine Dehydrogenase, chain A, domain 1"/>
    <property type="match status" value="1"/>
</dbReference>
<dbReference type="STRING" id="1071378.G0W678"/>
<evidence type="ECO:0000256" key="12">
    <source>
        <dbReference type="ARBA" id="ARBA00022777"/>
    </source>
</evidence>
<dbReference type="SUPFAM" id="SSF53223">
    <property type="entry name" value="Aminoacid dehydrogenase-like, N-terminal domain"/>
    <property type="match status" value="1"/>
</dbReference>
<evidence type="ECO:0000259" key="25">
    <source>
        <dbReference type="Pfam" id="PF00275"/>
    </source>
</evidence>
<comment type="pathway">
    <text evidence="2 23 24">Metabolic intermediate biosynthesis; chorismate biosynthesis; chorismate from D-erythrose 4-phosphate and phosphoenolpyruvate: step 6/7.</text>
</comment>
<reference evidence="31 32" key="1">
    <citation type="journal article" date="2011" name="Proc. Natl. Acad. Sci. U.S.A.">
        <title>Evolutionary erosion of yeast sex chromosomes by mating-type switching accidents.</title>
        <authorList>
            <person name="Gordon J.L."/>
            <person name="Armisen D."/>
            <person name="Proux-Wera E."/>
            <person name="Oheigeartaigh S.S."/>
            <person name="Byrne K.P."/>
            <person name="Wolfe K.H."/>
        </authorList>
    </citation>
    <scope>NUCLEOTIDE SEQUENCE [LARGE SCALE GENOMIC DNA]</scope>
    <source>
        <strain evidence="32">ATCC 10597 / BCRC 20456 / CBS 421 / NBRC 0211 / NRRL Y-12639</strain>
    </source>
</reference>
<dbReference type="NCBIfam" id="TIGR01093">
    <property type="entry name" value="aroD"/>
    <property type="match status" value="1"/>
</dbReference>
<feature type="binding site" evidence="23">
    <location>
        <begin position="79"/>
        <end position="82"/>
    </location>
    <ligand>
        <name>NAD(+)</name>
        <dbReference type="ChEBI" id="CHEBI:57540"/>
    </ligand>
</feature>
<dbReference type="GO" id="GO:0003866">
    <property type="term" value="F:3-phosphoshikimate 1-carboxyvinyltransferase activity"/>
    <property type="evidence" value="ECO:0007669"/>
    <property type="project" value="UniProtKB-UniRule"/>
</dbReference>
<dbReference type="InterPro" id="IPR023000">
    <property type="entry name" value="Shikimate_kinase_CS"/>
</dbReference>
<comment type="similarity">
    <text evidence="23 24">In the C-terminal section; belongs to the shikimate dehydrogenase family.</text>
</comment>
<dbReference type="HAMAP" id="MF_00210">
    <property type="entry name" value="EPSP_synth"/>
    <property type="match status" value="1"/>
</dbReference>
<dbReference type="CDD" id="cd01556">
    <property type="entry name" value="EPSP_synthase"/>
    <property type="match status" value="1"/>
</dbReference>
<dbReference type="Gene3D" id="3.40.50.300">
    <property type="entry name" value="P-loop containing nucleotide triphosphate hydrolases"/>
    <property type="match status" value="1"/>
</dbReference>
<dbReference type="CDD" id="cd08195">
    <property type="entry name" value="DHQS"/>
    <property type="match status" value="1"/>
</dbReference>
<feature type="binding site" evidence="23">
    <location>
        <position position="190"/>
    </location>
    <ligand>
        <name>Zn(2+)</name>
        <dbReference type="ChEBI" id="CHEBI:29105"/>
        <note>catalytic</note>
    </ligand>
</feature>
<feature type="active site" description="Proton acceptor; for 3-dehydroquinate dehydratase activity" evidence="23">
    <location>
        <position position="1182"/>
    </location>
</feature>
<organism evidence="31 32">
    <name type="scientific">Naumovozyma dairenensis (strain ATCC 10597 / BCRC 20456 / CBS 421 / NBRC 0211 / NRRL Y-12639)</name>
    <name type="common">Saccharomyces dairenensis</name>
    <dbReference type="NCBI Taxonomy" id="1071378"/>
    <lineage>
        <taxon>Eukaryota</taxon>
        <taxon>Fungi</taxon>
        <taxon>Dikarya</taxon>
        <taxon>Ascomycota</taxon>
        <taxon>Saccharomycotina</taxon>
        <taxon>Saccharomycetes</taxon>
        <taxon>Saccharomycetales</taxon>
        <taxon>Saccharomycetaceae</taxon>
        <taxon>Naumovozyma</taxon>
    </lineage>
</organism>
<comment type="subcellular location">
    <subcellularLocation>
        <location evidence="1 23 24">Cytoplasm</location>
    </subcellularLocation>
</comment>